<comment type="caution">
    <text evidence="7">The sequence shown here is derived from an EMBL/GenBank/DDBJ whole genome shotgun (WGS) entry which is preliminary data.</text>
</comment>
<dbReference type="InterPro" id="IPR004753">
    <property type="entry name" value="MreB"/>
</dbReference>
<name>A0A073J410_9BACT</name>
<comment type="subunit">
    <text evidence="6">Forms polymers.</text>
</comment>
<evidence type="ECO:0000256" key="5">
    <source>
        <dbReference type="ARBA" id="ARBA00023458"/>
    </source>
</evidence>
<dbReference type="Pfam" id="PF06723">
    <property type="entry name" value="MreB_Mbl"/>
    <property type="match status" value="1"/>
</dbReference>
<dbReference type="RefSeq" id="WP_037975546.1">
    <property type="nucleotide sequence ID" value="NZ_CALIAO010000062.1"/>
</dbReference>
<dbReference type="GeneID" id="90983329"/>
<keyword evidence="4 6" id="KW-0133">Cell shape</keyword>
<dbReference type="NCBIfam" id="NF010539">
    <property type="entry name" value="PRK13927.1"/>
    <property type="match status" value="1"/>
</dbReference>
<dbReference type="PANTHER" id="PTHR42749:SF1">
    <property type="entry name" value="CELL SHAPE-DETERMINING PROTEIN MREB"/>
    <property type="match status" value="1"/>
</dbReference>
<accession>A0A073J410</accession>
<dbReference type="CDD" id="cd10225">
    <property type="entry name" value="ASKHA_NBD_MreB-like"/>
    <property type="match status" value="1"/>
</dbReference>
<comment type="similarity">
    <text evidence="5 6">Belongs to the FtsA/MreB family.</text>
</comment>
<evidence type="ECO:0000256" key="6">
    <source>
        <dbReference type="HAMAP-Rule" id="MF_02207"/>
    </source>
</evidence>
<dbReference type="GO" id="GO:0000902">
    <property type="term" value="P:cell morphogenesis"/>
    <property type="evidence" value="ECO:0007669"/>
    <property type="project" value="InterPro"/>
</dbReference>
<dbReference type="InterPro" id="IPR043129">
    <property type="entry name" value="ATPase_NBD"/>
</dbReference>
<dbReference type="STRING" id="2754.EH55_03055"/>
<sequence length="351" mass="37742">MFSFKPNLFRQDVGIDIGTVNTVIYVKSKGVVIDEPSVVAVRRRGRKGQKEIIAFGSAAKKMIGRTPQGITTLKPLSYGVIADFDMTRYMIRHYLSQASPQNGFFSHPRVAVCVPASVTEVEKRAVVEVTLAAGAKEAFVVEEPLAAAMGIGLPIDEARGTMIVNMGGGTCEVAVISLGGIVINQSVRVAGEALDEAIVSLLRQNYTLAIGESTAEEIKIAIGSVIPLEQELRMDVKGRDLLNGLPRVISIGSEEVREAMEPVIAQIEETVHSTLERTPPELVRDIVDQGIMLSGGTANLRGLNIRFADALNVPVHIADQPVYSVALGLGRMLEMPRGKESVSVTVEKQDA</sequence>
<evidence type="ECO:0000313" key="7">
    <source>
        <dbReference type="EMBL" id="KEJ92457.1"/>
    </source>
</evidence>
<dbReference type="OrthoDB" id="9768127at2"/>
<comment type="caution">
    <text evidence="6">Lacks conserved residue(s) required for the propagation of feature annotation.</text>
</comment>
<gene>
    <name evidence="6" type="primary">mreB</name>
    <name evidence="7" type="ORF">EH55_03055</name>
</gene>
<evidence type="ECO:0000256" key="3">
    <source>
        <dbReference type="ARBA" id="ARBA00022840"/>
    </source>
</evidence>
<keyword evidence="8" id="KW-1185">Reference proteome</keyword>
<dbReference type="NCBIfam" id="TIGR00904">
    <property type="entry name" value="mreB"/>
    <property type="match status" value="1"/>
</dbReference>
<comment type="subcellular location">
    <subcellularLocation>
        <location evidence="6">Cytoplasm</location>
    </subcellularLocation>
    <text evidence="6">Membrane-associated.</text>
</comment>
<keyword evidence="3 6" id="KW-0067">ATP-binding</keyword>
<dbReference type="HAMAP" id="MF_02207">
    <property type="entry name" value="MreB"/>
    <property type="match status" value="1"/>
</dbReference>
<dbReference type="EMBL" id="JMKI01000026">
    <property type="protein sequence ID" value="KEJ92457.1"/>
    <property type="molecule type" value="Genomic_DNA"/>
</dbReference>
<dbReference type="GO" id="GO:0008360">
    <property type="term" value="P:regulation of cell shape"/>
    <property type="evidence" value="ECO:0007669"/>
    <property type="project" value="UniProtKB-UniRule"/>
</dbReference>
<dbReference type="eggNOG" id="COG1077">
    <property type="taxonomic scope" value="Bacteria"/>
</dbReference>
<dbReference type="InterPro" id="IPR056546">
    <property type="entry name" value="MreB_MamK-like"/>
</dbReference>
<organism evidence="7 8">
    <name type="scientific">Synergistes jonesii</name>
    <dbReference type="NCBI Taxonomy" id="2754"/>
    <lineage>
        <taxon>Bacteria</taxon>
        <taxon>Thermotogati</taxon>
        <taxon>Synergistota</taxon>
        <taxon>Synergistia</taxon>
        <taxon>Synergistales</taxon>
        <taxon>Synergistaceae</taxon>
        <taxon>Synergistes</taxon>
    </lineage>
</organism>
<dbReference type="AlphaFoldDB" id="A0A073J410"/>
<feature type="binding site" evidence="6">
    <location>
        <begin position="216"/>
        <end position="219"/>
    </location>
    <ligand>
        <name>ATP</name>
        <dbReference type="ChEBI" id="CHEBI:30616"/>
    </ligand>
</feature>
<dbReference type="PATRIC" id="fig|2754.20.peg.738"/>
<evidence type="ECO:0000256" key="4">
    <source>
        <dbReference type="ARBA" id="ARBA00022960"/>
    </source>
</evidence>
<dbReference type="GO" id="GO:0005737">
    <property type="term" value="C:cytoplasm"/>
    <property type="evidence" value="ECO:0007669"/>
    <property type="project" value="UniProtKB-SubCell"/>
</dbReference>
<comment type="function">
    <text evidence="6">Forms membrane-associated dynamic filaments that are essential for cell shape determination. Acts by regulating cell wall synthesis and cell elongation, and thus cell shape. A feedback loop between cell geometry and MreB localization may maintain elongated cell shape by targeting cell wall growth to regions of negative cell wall curvature.</text>
</comment>
<dbReference type="PANTHER" id="PTHR42749">
    <property type="entry name" value="CELL SHAPE-DETERMINING PROTEIN MREB"/>
    <property type="match status" value="1"/>
</dbReference>
<dbReference type="GO" id="GO:0005524">
    <property type="term" value="F:ATP binding"/>
    <property type="evidence" value="ECO:0007669"/>
    <property type="project" value="UniProtKB-KW"/>
</dbReference>
<dbReference type="SUPFAM" id="SSF53067">
    <property type="entry name" value="Actin-like ATPase domain"/>
    <property type="match status" value="2"/>
</dbReference>
<dbReference type="Proteomes" id="UP000027665">
    <property type="component" value="Unassembled WGS sequence"/>
</dbReference>
<evidence type="ECO:0000256" key="1">
    <source>
        <dbReference type="ARBA" id="ARBA00022490"/>
    </source>
</evidence>
<protein>
    <recommendedName>
        <fullName evidence="6">Cell shape-determining protein MreB</fullName>
    </recommendedName>
</protein>
<keyword evidence="2 6" id="KW-0547">Nucleotide-binding</keyword>
<feature type="binding site" evidence="6">
    <location>
        <begin position="168"/>
        <end position="170"/>
    </location>
    <ligand>
        <name>ATP</name>
        <dbReference type="ChEBI" id="CHEBI:30616"/>
    </ligand>
</feature>
<evidence type="ECO:0000313" key="8">
    <source>
        <dbReference type="Proteomes" id="UP000027665"/>
    </source>
</evidence>
<keyword evidence="1 6" id="KW-0963">Cytoplasm</keyword>
<dbReference type="PRINTS" id="PR01652">
    <property type="entry name" value="SHAPEPROTEIN"/>
</dbReference>
<proteinExistence type="inferred from homology"/>
<reference evidence="7 8" key="1">
    <citation type="submission" date="2014-04" db="EMBL/GenBank/DDBJ databases">
        <title>Draft Genome Sequence of Synergistes jonesii.</title>
        <authorList>
            <person name="Coil D.A."/>
            <person name="Eisen J.A."/>
            <person name="Holland-Moritz H.E."/>
        </authorList>
    </citation>
    <scope>NUCLEOTIDE SEQUENCE [LARGE SCALE GENOMIC DNA]</scope>
    <source>
        <strain evidence="7 8">78-1</strain>
    </source>
</reference>
<evidence type="ECO:0000256" key="2">
    <source>
        <dbReference type="ARBA" id="ARBA00022741"/>
    </source>
</evidence>
<dbReference type="Gene3D" id="3.30.420.40">
    <property type="match status" value="2"/>
</dbReference>